<keyword evidence="4" id="KW-0862">Zinc</keyword>
<dbReference type="CDD" id="cd07737">
    <property type="entry name" value="YcbL-like_MBL-fold"/>
    <property type="match status" value="1"/>
</dbReference>
<gene>
    <name evidence="6" type="ORF">EYW49_17475</name>
</gene>
<keyword evidence="7" id="KW-1185">Reference proteome</keyword>
<evidence type="ECO:0000259" key="5">
    <source>
        <dbReference type="SMART" id="SM00849"/>
    </source>
</evidence>
<evidence type="ECO:0000256" key="3">
    <source>
        <dbReference type="ARBA" id="ARBA00022801"/>
    </source>
</evidence>
<sequence>MPDSAPEPRLRLAVVPVTPLEQNCAVIFDEVTHRGAVTDPGGDVATIRRAIGDLGVTVERILLTHGHFDHAGGAADLKVLLEREYGRPVPIEGPHRDDSFLLERIPESGARWGVPGLKAVASDRWLDDGDRVEVGDIAFEVIHCPGHSPGSVVFFQREARFAIVGDVLFAGSIGRTDLPRGNHADLIASITDKLLPLGDDVGFLPGHGPTSTFGAERASNPFLVED</sequence>
<keyword evidence="3 6" id="KW-0378">Hydrolase</keyword>
<dbReference type="InterPro" id="IPR036866">
    <property type="entry name" value="RibonucZ/Hydroxyglut_hydro"/>
</dbReference>
<dbReference type="AlphaFoldDB" id="A0A4Q9VHR8"/>
<name>A0A4Q9VHR8_9HYPH</name>
<evidence type="ECO:0000256" key="4">
    <source>
        <dbReference type="ARBA" id="ARBA00022833"/>
    </source>
</evidence>
<dbReference type="InterPro" id="IPR001279">
    <property type="entry name" value="Metallo-B-lactamas"/>
</dbReference>
<reference evidence="6 7" key="1">
    <citation type="submission" date="2019-02" db="EMBL/GenBank/DDBJ databases">
        <title>Siculibacillus lacustris gen. nov., sp. nov., a new rosette-forming bacterium isolated from a freshwater crater lake (Lake St. Ana, Romania).</title>
        <authorList>
            <person name="Felfoldi T."/>
            <person name="Marton Z."/>
            <person name="Szabo A."/>
            <person name="Mentes A."/>
            <person name="Boka K."/>
            <person name="Marialigeti K."/>
            <person name="Mathe I."/>
            <person name="Koncz M."/>
            <person name="Schumann P."/>
            <person name="Toth E."/>
        </authorList>
    </citation>
    <scope>NUCLEOTIDE SEQUENCE [LARGE SCALE GENOMIC DNA]</scope>
    <source>
        <strain evidence="6 7">SA-279</strain>
    </source>
</reference>
<feature type="domain" description="Metallo-beta-lactamase" evidence="5">
    <location>
        <begin position="21"/>
        <end position="207"/>
    </location>
</feature>
<dbReference type="OrthoDB" id="9802991at2"/>
<protein>
    <submittedName>
        <fullName evidence="6">MBL fold metallo-hydrolase</fullName>
    </submittedName>
</protein>
<comment type="cofactor">
    <cofactor evidence="1">
        <name>Zn(2+)</name>
        <dbReference type="ChEBI" id="CHEBI:29105"/>
    </cofactor>
</comment>
<dbReference type="SMART" id="SM00849">
    <property type="entry name" value="Lactamase_B"/>
    <property type="match status" value="1"/>
</dbReference>
<dbReference type="Proteomes" id="UP000292781">
    <property type="component" value="Unassembled WGS sequence"/>
</dbReference>
<dbReference type="Gene3D" id="3.60.15.10">
    <property type="entry name" value="Ribonuclease Z/Hydroxyacylglutathione hydrolase-like"/>
    <property type="match status" value="1"/>
</dbReference>
<dbReference type="RefSeq" id="WP_131310916.1">
    <property type="nucleotide sequence ID" value="NZ_SJFN01000031.1"/>
</dbReference>
<dbReference type="SUPFAM" id="SSF56281">
    <property type="entry name" value="Metallo-hydrolase/oxidoreductase"/>
    <property type="match status" value="1"/>
</dbReference>
<proteinExistence type="predicted"/>
<evidence type="ECO:0000313" key="7">
    <source>
        <dbReference type="Proteomes" id="UP000292781"/>
    </source>
</evidence>
<dbReference type="GO" id="GO:0046872">
    <property type="term" value="F:metal ion binding"/>
    <property type="evidence" value="ECO:0007669"/>
    <property type="project" value="UniProtKB-KW"/>
</dbReference>
<keyword evidence="2" id="KW-0479">Metal-binding</keyword>
<dbReference type="PANTHER" id="PTHR46233:SF3">
    <property type="entry name" value="HYDROXYACYLGLUTATHIONE HYDROLASE GLOC"/>
    <property type="match status" value="1"/>
</dbReference>
<accession>A0A4Q9VHR8</accession>
<dbReference type="EMBL" id="SJFN01000031">
    <property type="protein sequence ID" value="TBW34711.1"/>
    <property type="molecule type" value="Genomic_DNA"/>
</dbReference>
<evidence type="ECO:0000256" key="2">
    <source>
        <dbReference type="ARBA" id="ARBA00022723"/>
    </source>
</evidence>
<organism evidence="6 7">
    <name type="scientific">Siculibacillus lacustris</name>
    <dbReference type="NCBI Taxonomy" id="1549641"/>
    <lineage>
        <taxon>Bacteria</taxon>
        <taxon>Pseudomonadati</taxon>
        <taxon>Pseudomonadota</taxon>
        <taxon>Alphaproteobacteria</taxon>
        <taxon>Hyphomicrobiales</taxon>
        <taxon>Ancalomicrobiaceae</taxon>
        <taxon>Siculibacillus</taxon>
    </lineage>
</organism>
<evidence type="ECO:0000256" key="1">
    <source>
        <dbReference type="ARBA" id="ARBA00001947"/>
    </source>
</evidence>
<dbReference type="PANTHER" id="PTHR46233">
    <property type="entry name" value="HYDROXYACYLGLUTATHIONE HYDROLASE GLOC"/>
    <property type="match status" value="1"/>
</dbReference>
<dbReference type="Pfam" id="PF00753">
    <property type="entry name" value="Lactamase_B"/>
    <property type="match status" value="1"/>
</dbReference>
<dbReference type="InterPro" id="IPR051453">
    <property type="entry name" value="MBL_Glyoxalase_II"/>
</dbReference>
<comment type="caution">
    <text evidence="6">The sequence shown here is derived from an EMBL/GenBank/DDBJ whole genome shotgun (WGS) entry which is preliminary data.</text>
</comment>
<evidence type="ECO:0000313" key="6">
    <source>
        <dbReference type="EMBL" id="TBW34711.1"/>
    </source>
</evidence>
<dbReference type="GO" id="GO:0016787">
    <property type="term" value="F:hydrolase activity"/>
    <property type="evidence" value="ECO:0007669"/>
    <property type="project" value="UniProtKB-KW"/>
</dbReference>